<dbReference type="PANTHER" id="PTHR30290">
    <property type="entry name" value="PERIPLASMIC BINDING COMPONENT OF ABC TRANSPORTER"/>
    <property type="match status" value="1"/>
</dbReference>
<reference evidence="5 6" key="1">
    <citation type="submission" date="2020-07" db="EMBL/GenBank/DDBJ databases">
        <title>Natrinema (YPL30) sp. nov. and Haloterrigena xxxxxx (YPL8) sp. nov., isolated from a salt mine.</title>
        <authorList>
            <person name="Cui H."/>
        </authorList>
    </citation>
    <scope>NUCLEOTIDE SEQUENCE [LARGE SCALE GENOMIC DNA]</scope>
    <source>
        <strain evidence="5 6">YPL13</strain>
    </source>
</reference>
<dbReference type="GO" id="GO:0015833">
    <property type="term" value="P:peptide transport"/>
    <property type="evidence" value="ECO:0007669"/>
    <property type="project" value="TreeGrafter"/>
</dbReference>
<accession>A0A7D6H5G3</accession>
<dbReference type="OrthoDB" id="194307at2157"/>
<feature type="domain" description="Solute-binding protein family 5" evidence="4">
    <location>
        <begin position="267"/>
        <end position="587"/>
    </location>
</feature>
<sequence length="592" mass="65755">MIGRRAAPKRSSRDTDGTSISRRAALAATAGLTVSTSGCIQRLQDFVTRDNIDQLSLTITTLPDESDRACIRIANELERAFKSVGIDVSYRVRSDIDFHRTVLYDHEFDICIGRHPGGTDPDYLYEALHSLYTDESGWQNPFGYTNLIVDNLLEKQRRTEGEVRQRAVTNVLEAIAVEQPFIPICVPDEHRAVRTDRFAGWSEDHLATRRGYLGLEPSAGVETLRATQTDSRPTANLNPLAADYRGRGTITDLLYDSLATDDPTGDVHPWLAESLDWDGDTLDIWLRDDCEFHDGKAVTASDVAFTYEFLADMSLGNNEGASPAPRFRGQVEAVETVDVLGNDHLEISVDTNQTVGERALLVPILPEHIWRDRATDARGPGGVSISQGTTRAVVTDNTEPIGSGPFQFVDRTEGEQLTFERFDSHFTLEDDIELPAPTVEEFSIGIVPSGKSAVQAVEGDDADVTMSALESHIIDEVDRSGSGRLIESPSWTFYFLGFNARSAPFSNPRFRRVLAQLIDKEWLVEDVFHGNARPVATPVTEEWVPESLEWDGSDPETPFLGTDGEVNVNAARMAFEDAGFRYDDQDRLRVRQ</sequence>
<evidence type="ECO:0000259" key="4">
    <source>
        <dbReference type="Pfam" id="PF00496"/>
    </source>
</evidence>
<dbReference type="GO" id="GO:1904680">
    <property type="term" value="F:peptide transmembrane transporter activity"/>
    <property type="evidence" value="ECO:0007669"/>
    <property type="project" value="TreeGrafter"/>
</dbReference>
<dbReference type="SUPFAM" id="SSF53850">
    <property type="entry name" value="Periplasmic binding protein-like II"/>
    <property type="match status" value="2"/>
</dbReference>
<name>A0A7D6H5G3_9EURY</name>
<keyword evidence="2" id="KW-0813">Transport</keyword>
<evidence type="ECO:0000256" key="1">
    <source>
        <dbReference type="ARBA" id="ARBA00005695"/>
    </source>
</evidence>
<dbReference type="GeneID" id="56144742"/>
<dbReference type="Gene3D" id="3.40.190.10">
    <property type="entry name" value="Periplasmic binding protein-like II"/>
    <property type="match status" value="1"/>
</dbReference>
<comment type="similarity">
    <text evidence="1">Belongs to the bacterial solute-binding protein 5 family.</text>
</comment>
<evidence type="ECO:0000256" key="3">
    <source>
        <dbReference type="ARBA" id="ARBA00022729"/>
    </source>
</evidence>
<evidence type="ECO:0000256" key="2">
    <source>
        <dbReference type="ARBA" id="ARBA00022448"/>
    </source>
</evidence>
<dbReference type="EMBL" id="CP059154">
    <property type="protein sequence ID" value="QLK25568.1"/>
    <property type="molecule type" value="Genomic_DNA"/>
</dbReference>
<dbReference type="InterPro" id="IPR000914">
    <property type="entry name" value="SBP_5_dom"/>
</dbReference>
<dbReference type="Pfam" id="PF00496">
    <property type="entry name" value="SBP_bac_5"/>
    <property type="match status" value="1"/>
</dbReference>
<gene>
    <name evidence="5" type="ORF">HYG81_16015</name>
</gene>
<dbReference type="Proteomes" id="UP000510869">
    <property type="component" value="Chromosome"/>
</dbReference>
<protein>
    <submittedName>
        <fullName evidence="5">ABC transporter substrate-binding protein</fullName>
    </submittedName>
</protein>
<organism evidence="5 6">
    <name type="scientific">Natrinema zhouii</name>
    <dbReference type="NCBI Taxonomy" id="1710539"/>
    <lineage>
        <taxon>Archaea</taxon>
        <taxon>Methanobacteriati</taxon>
        <taxon>Methanobacteriota</taxon>
        <taxon>Stenosarchaea group</taxon>
        <taxon>Halobacteria</taxon>
        <taxon>Halobacteriales</taxon>
        <taxon>Natrialbaceae</taxon>
        <taxon>Natrinema</taxon>
    </lineage>
</organism>
<dbReference type="RefSeq" id="WP_180840757.1">
    <property type="nucleotide sequence ID" value="NZ_CP059154.1"/>
</dbReference>
<evidence type="ECO:0000313" key="6">
    <source>
        <dbReference type="Proteomes" id="UP000510869"/>
    </source>
</evidence>
<dbReference type="CDD" id="cd00995">
    <property type="entry name" value="PBP2_NikA_DppA_OppA_like"/>
    <property type="match status" value="1"/>
</dbReference>
<dbReference type="PANTHER" id="PTHR30290:SF9">
    <property type="entry name" value="OLIGOPEPTIDE-BINDING PROTEIN APPA"/>
    <property type="match status" value="1"/>
</dbReference>
<evidence type="ECO:0000313" key="5">
    <source>
        <dbReference type="EMBL" id="QLK25568.1"/>
    </source>
</evidence>
<dbReference type="Gene3D" id="3.10.105.10">
    <property type="entry name" value="Dipeptide-binding Protein, Domain 3"/>
    <property type="match status" value="2"/>
</dbReference>
<keyword evidence="3" id="KW-0732">Signal</keyword>
<keyword evidence="6" id="KW-1185">Reference proteome</keyword>
<proteinExistence type="inferred from homology"/>
<dbReference type="InterPro" id="IPR039424">
    <property type="entry name" value="SBP_5"/>
</dbReference>
<dbReference type="KEGG" id="nay:HYG81_16015"/>
<dbReference type="AlphaFoldDB" id="A0A7D6H5G3"/>